<reference evidence="1" key="1">
    <citation type="submission" date="2020-03" db="EMBL/GenBank/DDBJ databases">
        <title>Roseovarius gahaiensis sp. nov., isolated from Gahai Saline Lake, China.</title>
        <authorList>
            <person name="Sun X."/>
        </authorList>
    </citation>
    <scope>NUCLEOTIDE SEQUENCE</scope>
    <source>
        <strain evidence="1">GH877</strain>
    </source>
</reference>
<dbReference type="AlphaFoldDB" id="A0A967EL70"/>
<name>A0A967EL70_9RHOB</name>
<dbReference type="EMBL" id="JAAORB010000049">
    <property type="protein sequence ID" value="NHQ75814.1"/>
    <property type="molecule type" value="Genomic_DNA"/>
</dbReference>
<gene>
    <name evidence="1" type="ORF">HAT86_15285</name>
</gene>
<dbReference type="Proteomes" id="UP000639775">
    <property type="component" value="Unassembled WGS sequence"/>
</dbReference>
<comment type="caution">
    <text evidence="1">The sequence shown here is derived from an EMBL/GenBank/DDBJ whole genome shotgun (WGS) entry which is preliminary data.</text>
</comment>
<accession>A0A967EL70</accession>
<sequence>MGLPQRVFYHVHETAARWGCTVCDIAGWTTMGMLKIVTGIPPVLCGEERVAGLISVDPTDILPMFRRYGTGPQEARVLRIKQLGAPDWLYITAPEDGVLVSIGDMMILGQDVHNFEMTNDLFGRVAGGAGLDNGGDYDWAGMNVEITRRVFEEGLPKSQGEWIRELQDWFSLRSEDGSFPDEKTIRLRLAPVLKALKFKHPKR</sequence>
<evidence type="ECO:0000313" key="1">
    <source>
        <dbReference type="EMBL" id="NHQ75814.1"/>
    </source>
</evidence>
<dbReference type="RefSeq" id="WP_167199826.1">
    <property type="nucleotide sequence ID" value="NZ_JAAORB010000049.1"/>
</dbReference>
<protein>
    <submittedName>
        <fullName evidence="1">Uncharacterized protein</fullName>
    </submittedName>
</protein>
<evidence type="ECO:0000313" key="2">
    <source>
        <dbReference type="Proteomes" id="UP000639775"/>
    </source>
</evidence>
<keyword evidence="2" id="KW-1185">Reference proteome</keyword>
<proteinExistence type="predicted"/>
<organism evidence="1 2">
    <name type="scientific">Roseovarius gahaiensis</name>
    <dbReference type="NCBI Taxonomy" id="2716691"/>
    <lineage>
        <taxon>Bacteria</taxon>
        <taxon>Pseudomonadati</taxon>
        <taxon>Pseudomonadota</taxon>
        <taxon>Alphaproteobacteria</taxon>
        <taxon>Rhodobacterales</taxon>
        <taxon>Roseobacteraceae</taxon>
        <taxon>Roseovarius</taxon>
    </lineage>
</organism>